<feature type="region of interest" description="Disordered" evidence="1">
    <location>
        <begin position="163"/>
        <end position="184"/>
    </location>
</feature>
<dbReference type="AlphaFoldDB" id="A0AAV4WTF9"/>
<evidence type="ECO:0000313" key="3">
    <source>
        <dbReference type="Proteomes" id="UP001054945"/>
    </source>
</evidence>
<evidence type="ECO:0000313" key="2">
    <source>
        <dbReference type="EMBL" id="GIY85220.1"/>
    </source>
</evidence>
<dbReference type="Proteomes" id="UP001054945">
    <property type="component" value="Unassembled WGS sequence"/>
</dbReference>
<organism evidence="2 3">
    <name type="scientific">Caerostris extrusa</name>
    <name type="common">Bark spider</name>
    <name type="synonym">Caerostris bankana</name>
    <dbReference type="NCBI Taxonomy" id="172846"/>
    <lineage>
        <taxon>Eukaryota</taxon>
        <taxon>Metazoa</taxon>
        <taxon>Ecdysozoa</taxon>
        <taxon>Arthropoda</taxon>
        <taxon>Chelicerata</taxon>
        <taxon>Arachnida</taxon>
        <taxon>Araneae</taxon>
        <taxon>Araneomorphae</taxon>
        <taxon>Entelegynae</taxon>
        <taxon>Araneoidea</taxon>
        <taxon>Araneidae</taxon>
        <taxon>Caerostris</taxon>
    </lineage>
</organism>
<proteinExistence type="predicted"/>
<keyword evidence="3" id="KW-1185">Reference proteome</keyword>
<sequence>MMLRRRATGNSFSRRFEVENHVEREGVLWVSEQRELCSTSGSSWKTREVESALQICRTEQRIVSEEQKLFPTHPHPYREWRFAKRQHRKSKRRRSPSSRVWSGLVANALDFGIPGRSVSNPGGGMKVCERFGFHVKLQVLVCLAQSVYKMTVERQTKPLRERRKRLTTPARKAMSRRRLQSGSRSMRKCSLTSPLFSPPRRGMTESGFAHLLFNSSVRRIILFL</sequence>
<gene>
    <name evidence="2" type="ORF">CEXT_90021</name>
</gene>
<dbReference type="EMBL" id="BPLR01016626">
    <property type="protein sequence ID" value="GIY85220.1"/>
    <property type="molecule type" value="Genomic_DNA"/>
</dbReference>
<accession>A0AAV4WTF9</accession>
<name>A0AAV4WTF9_CAEEX</name>
<evidence type="ECO:0000256" key="1">
    <source>
        <dbReference type="SAM" id="MobiDB-lite"/>
    </source>
</evidence>
<protein>
    <submittedName>
        <fullName evidence="2">Uncharacterized protein</fullName>
    </submittedName>
</protein>
<comment type="caution">
    <text evidence="2">The sequence shown here is derived from an EMBL/GenBank/DDBJ whole genome shotgun (WGS) entry which is preliminary data.</text>
</comment>
<reference evidence="2 3" key="1">
    <citation type="submission" date="2021-06" db="EMBL/GenBank/DDBJ databases">
        <title>Caerostris extrusa draft genome.</title>
        <authorList>
            <person name="Kono N."/>
            <person name="Arakawa K."/>
        </authorList>
    </citation>
    <scope>NUCLEOTIDE SEQUENCE [LARGE SCALE GENOMIC DNA]</scope>
</reference>